<feature type="compositionally biased region" description="Polar residues" evidence="1">
    <location>
        <begin position="1"/>
        <end position="12"/>
    </location>
</feature>
<feature type="compositionally biased region" description="Acidic residues" evidence="1">
    <location>
        <begin position="367"/>
        <end position="378"/>
    </location>
</feature>
<dbReference type="InterPro" id="IPR021136">
    <property type="entry name" value="Flagellar_hook_control-like_C"/>
</dbReference>
<feature type="domain" description="Flagellar hook-length control protein-like C-terminal" evidence="2">
    <location>
        <begin position="268"/>
        <end position="327"/>
    </location>
</feature>
<organism evidence="3 4">
    <name type="scientific">Exiguobacterium indicum</name>
    <dbReference type="NCBI Taxonomy" id="296995"/>
    <lineage>
        <taxon>Bacteria</taxon>
        <taxon>Bacillati</taxon>
        <taxon>Bacillota</taxon>
        <taxon>Bacilli</taxon>
        <taxon>Bacillales</taxon>
        <taxon>Bacillales Family XII. Incertae Sedis</taxon>
        <taxon>Exiguobacterium</taxon>
    </lineage>
</organism>
<evidence type="ECO:0000313" key="4">
    <source>
        <dbReference type="Proteomes" id="UP000053797"/>
    </source>
</evidence>
<dbReference type="InterPro" id="IPR038610">
    <property type="entry name" value="FliK-like_C_sf"/>
</dbReference>
<dbReference type="EMBL" id="LNQL01000001">
    <property type="protein sequence ID" value="KSU50642.1"/>
    <property type="molecule type" value="Genomic_DNA"/>
</dbReference>
<dbReference type="Proteomes" id="UP000053797">
    <property type="component" value="Unassembled WGS sequence"/>
</dbReference>
<sequence>MNISDLQMNPVQGTAIGTDEMGNATDATGKFATLLQFLTNNELTLNQGIPDVSLKDSERVDVDGKSEKAVLLQNIQSLMDHPEMILEVLEQPEVSSLPIHSVKHREIVQILKAIQEGNIESAVQLLDQSSITPAQINTLVGNVLQKQNQQLKPEVNSVQSIGTAPVEENMEKLILPVKNELMSSKEKFMETGQNKIVNVIQKQSQEPSSALEQDIKANTAAPAVSVNRMNHALLFNSVNRTVPFLPVDEQIMNRIETALKQAPFINGKDGSSKISIRLYPEQLGELVVQVDRKGNELTIKLFMANEQTKQLIEQQLGKLHTTLHQQSPVVKIETGIIATAAREFEQGFSSERREQEKQESSSHQQEEEREEEEDDGRD</sequence>
<protein>
    <recommendedName>
        <fullName evidence="2">Flagellar hook-length control protein-like C-terminal domain-containing protein</fullName>
    </recommendedName>
</protein>
<name>A0A0V8GK44_9BACL</name>
<dbReference type="AlphaFoldDB" id="A0A0V8GK44"/>
<dbReference type="Pfam" id="PF02120">
    <property type="entry name" value="Flg_hook"/>
    <property type="match status" value="1"/>
</dbReference>
<gene>
    <name evidence="3" type="ORF">AS033_04475</name>
</gene>
<evidence type="ECO:0000313" key="3">
    <source>
        <dbReference type="EMBL" id="KSU50642.1"/>
    </source>
</evidence>
<dbReference type="RefSeq" id="WP_058264808.1">
    <property type="nucleotide sequence ID" value="NZ_FMYN01000001.1"/>
</dbReference>
<reference evidence="3 4" key="1">
    <citation type="journal article" date="2015" name="Int. J. Syst. Evol. Microbiol.">
        <title>Exiguobacterium enclense sp. nov., isolated from sediment.</title>
        <authorList>
            <person name="Dastager S.G."/>
            <person name="Mawlankar R."/>
            <person name="Sonalkar V.V."/>
            <person name="Thorat M.N."/>
            <person name="Mual P."/>
            <person name="Verma A."/>
            <person name="Krishnamurthi S."/>
            <person name="Tang S.K."/>
            <person name="Li W.J."/>
        </authorList>
    </citation>
    <scope>NUCLEOTIDE SEQUENCE [LARGE SCALE GENOMIC DNA]</scope>
    <source>
        <strain evidence="3 4">NIO-1109</strain>
    </source>
</reference>
<comment type="caution">
    <text evidence="3">The sequence shown here is derived from an EMBL/GenBank/DDBJ whole genome shotgun (WGS) entry which is preliminary data.</text>
</comment>
<proteinExistence type="predicted"/>
<dbReference type="CDD" id="cd17470">
    <property type="entry name" value="T3SS_Flik_C"/>
    <property type="match status" value="1"/>
</dbReference>
<feature type="region of interest" description="Disordered" evidence="1">
    <location>
        <begin position="1"/>
        <end position="20"/>
    </location>
</feature>
<evidence type="ECO:0000259" key="2">
    <source>
        <dbReference type="Pfam" id="PF02120"/>
    </source>
</evidence>
<dbReference type="OrthoDB" id="2112988at2"/>
<evidence type="ECO:0000256" key="1">
    <source>
        <dbReference type="SAM" id="MobiDB-lite"/>
    </source>
</evidence>
<accession>A0A0V8GK44</accession>
<dbReference type="Gene3D" id="3.30.750.140">
    <property type="match status" value="1"/>
</dbReference>
<feature type="region of interest" description="Disordered" evidence="1">
    <location>
        <begin position="343"/>
        <end position="378"/>
    </location>
</feature>
<feature type="compositionally biased region" description="Basic and acidic residues" evidence="1">
    <location>
        <begin position="343"/>
        <end position="366"/>
    </location>
</feature>